<evidence type="ECO:0000313" key="5">
    <source>
        <dbReference type="Proteomes" id="UP000190256"/>
    </source>
</evidence>
<dbReference type="GO" id="GO:0016799">
    <property type="term" value="F:hydrolase activity, hydrolyzing N-glycosyl compounds"/>
    <property type="evidence" value="ECO:0007669"/>
    <property type="project" value="InterPro"/>
</dbReference>
<dbReference type="AlphaFoldDB" id="A0A1S9IHC2"/>
<dbReference type="PANTHER" id="PTHR46190">
    <property type="entry name" value="SI:CH211-201H21.5-RELATED"/>
    <property type="match status" value="1"/>
</dbReference>
<dbReference type="OrthoDB" id="9797882at2"/>
<dbReference type="InterPro" id="IPR001910">
    <property type="entry name" value="Inosine/uridine_hydrolase_dom"/>
</dbReference>
<dbReference type="Pfam" id="PF01156">
    <property type="entry name" value="IU_nuc_hydro"/>
    <property type="match status" value="1"/>
</dbReference>
<dbReference type="EMBL" id="MRAE01000002">
    <property type="protein sequence ID" value="OOO69697.1"/>
    <property type="molecule type" value="Genomic_DNA"/>
</dbReference>
<accession>A0A1S9IHC2</accession>
<sequence length="289" mass="32724">MHRYRIIYDCDNTMGLKNKDIDDGLTLMYLIGNEEVELIGLTSTHGNATVEEVHENNLRIMNLLDKEYKPIFKGGDLKVGRISEAAKFLAINTSRYKGEITILATGSMSNLYGAYLYDENFYKNVKNIVIMGGITKPLIISGIKVKELNLSCDYEAAYSVLTSGADITILDGHVTLQALFREKELNILKNSSNEVLKGIYKEIEPWFNSMEKTFNIKAFCNWDAAAAIYITNKEIFNENFVYIKPNIEDLKSGIITLSKEGKGFKVNMPNKIIDLDKFNSILIEKWGKL</sequence>
<evidence type="ECO:0000259" key="1">
    <source>
        <dbReference type="Pfam" id="PF01156"/>
    </source>
</evidence>
<dbReference type="SUPFAM" id="SSF53590">
    <property type="entry name" value="Nucleoside hydrolase"/>
    <property type="match status" value="1"/>
</dbReference>
<dbReference type="Proteomes" id="UP000190206">
    <property type="component" value="Unassembled WGS sequence"/>
</dbReference>
<dbReference type="STRING" id="1962263.BS637_00545"/>
<dbReference type="Proteomes" id="UP000190256">
    <property type="component" value="Unassembled WGS sequence"/>
</dbReference>
<proteinExistence type="predicted"/>
<organism evidence="3 5">
    <name type="scientific">Clostridium tepidum</name>
    <dbReference type="NCBI Taxonomy" id="1962263"/>
    <lineage>
        <taxon>Bacteria</taxon>
        <taxon>Bacillati</taxon>
        <taxon>Bacillota</taxon>
        <taxon>Clostridia</taxon>
        <taxon>Eubacteriales</taxon>
        <taxon>Clostridiaceae</taxon>
        <taxon>Clostridium</taxon>
    </lineage>
</organism>
<dbReference type="PANTHER" id="PTHR46190:SF1">
    <property type="entry name" value="SI:CH211-201H21.5"/>
    <property type="match status" value="1"/>
</dbReference>
<reference evidence="2 4" key="2">
    <citation type="submission" date="2016-12" db="EMBL/GenBank/DDBJ databases">
        <title>Clostridium tepidum sp. nov., a close relative of Clostridium sporogenes and Clostridium botulinum Group I.</title>
        <authorList>
            <person name="Dobritsa A.P."/>
            <person name="Kutumbaka K."/>
            <person name="Werner K."/>
            <person name="Samadpour M."/>
        </authorList>
    </citation>
    <scope>NUCLEOTIDE SEQUENCE [LARGE SCALE GENOMIC DNA]</scope>
    <source>
        <strain evidence="2 4">PE</strain>
    </source>
</reference>
<dbReference type="EMBL" id="MRAD01000001">
    <property type="protein sequence ID" value="OOO63548.1"/>
    <property type="molecule type" value="Genomic_DNA"/>
</dbReference>
<evidence type="ECO:0000313" key="4">
    <source>
        <dbReference type="Proteomes" id="UP000190206"/>
    </source>
</evidence>
<keyword evidence="4" id="KW-1185">Reference proteome</keyword>
<keyword evidence="3" id="KW-0378">Hydrolase</keyword>
<dbReference type="InterPro" id="IPR052775">
    <property type="entry name" value="IUN_hydrolase"/>
</dbReference>
<feature type="domain" description="Inosine/uridine-preferring nucleoside hydrolase" evidence="1">
    <location>
        <begin position="6"/>
        <end position="257"/>
    </location>
</feature>
<evidence type="ECO:0000313" key="3">
    <source>
        <dbReference type="EMBL" id="OOO69697.1"/>
    </source>
</evidence>
<comment type="caution">
    <text evidence="3">The sequence shown here is derived from an EMBL/GenBank/DDBJ whole genome shotgun (WGS) entry which is preliminary data.</text>
</comment>
<dbReference type="Gene3D" id="3.90.245.10">
    <property type="entry name" value="Ribonucleoside hydrolase-like"/>
    <property type="match status" value="1"/>
</dbReference>
<evidence type="ECO:0000313" key="2">
    <source>
        <dbReference type="EMBL" id="OOO63548.1"/>
    </source>
</evidence>
<protein>
    <submittedName>
        <fullName evidence="3">Nucleoside hydrolase</fullName>
    </submittedName>
</protein>
<dbReference type="InterPro" id="IPR036452">
    <property type="entry name" value="Ribo_hydro-like"/>
</dbReference>
<dbReference type="RefSeq" id="WP_078022537.1">
    <property type="nucleotide sequence ID" value="NZ_JANKAH010000002.1"/>
</dbReference>
<gene>
    <name evidence="2" type="ORF">BS637_00545</name>
    <name evidence="3" type="ORF">BS638_01095</name>
</gene>
<name>A0A1S9IHC2_9CLOT</name>
<reference evidence="3 5" key="1">
    <citation type="submission" date="2016-12" db="EMBL/GenBank/DDBJ databases">
        <title>Clostridium tepidum sp. nov., a close relative of Clostridium sporogenes and Clostridium botulinum Group I.</title>
        <authorList>
            <person name="Dobritsa A.P."/>
            <person name="Kutumbaka K.K."/>
            <person name="Werner K."/>
            <person name="Wiedmann M."/>
            <person name="Asmus A."/>
            <person name="Samadpour M."/>
        </authorList>
    </citation>
    <scope>NUCLEOTIDE SEQUENCE [LARGE SCALE GENOMIC DNA]</scope>
    <source>
        <strain evidence="3 5">IEH 97212</strain>
    </source>
</reference>